<gene>
    <name evidence="4" type="ORF">ADN00_13740</name>
</gene>
<dbReference type="Proteomes" id="UP000050417">
    <property type="component" value="Unassembled WGS sequence"/>
</dbReference>
<comment type="caution">
    <text evidence="4">The sequence shown here is derived from an EMBL/GenBank/DDBJ whole genome shotgun (WGS) entry which is preliminary data.</text>
</comment>
<keyword evidence="5" id="KW-1185">Reference proteome</keyword>
<dbReference type="PANTHER" id="PTHR35303">
    <property type="entry name" value="OS02G0197800 PROTEIN"/>
    <property type="match status" value="1"/>
</dbReference>
<evidence type="ECO:0000313" key="5">
    <source>
        <dbReference type="Proteomes" id="UP000050417"/>
    </source>
</evidence>
<keyword evidence="2" id="KW-0408">Iron</keyword>
<dbReference type="OrthoDB" id="9794178at2"/>
<feature type="domain" description="Gamma-butyrobetaine hydroxylase-like N-terminal" evidence="3">
    <location>
        <begin position="11"/>
        <end position="104"/>
    </location>
</feature>
<evidence type="ECO:0000313" key="4">
    <source>
        <dbReference type="EMBL" id="KPL74355.1"/>
    </source>
</evidence>
<name>A0A0P6X0J1_9CHLR</name>
<dbReference type="AlphaFoldDB" id="A0A0P6X0J1"/>
<keyword evidence="1" id="KW-0479">Metal-binding</keyword>
<dbReference type="EMBL" id="LGCL01000032">
    <property type="protein sequence ID" value="KPL74355.1"/>
    <property type="molecule type" value="Genomic_DNA"/>
</dbReference>
<evidence type="ECO:0000256" key="1">
    <source>
        <dbReference type="ARBA" id="ARBA00022723"/>
    </source>
</evidence>
<dbReference type="GO" id="GO:0046872">
    <property type="term" value="F:metal ion binding"/>
    <property type="evidence" value="ECO:0007669"/>
    <property type="project" value="UniProtKB-KW"/>
</dbReference>
<dbReference type="RefSeq" id="WP_075063596.1">
    <property type="nucleotide sequence ID" value="NZ_LGCL01000032.1"/>
</dbReference>
<proteinExistence type="predicted"/>
<sequence length="116" mass="12995">MINQRETALQIEASKSKRVVEVKWGDGHVSRYGFSLLRAACPCAGCRGGHENMRSEPDEDIFLVELGESDATMLAQIEAVGGYGIRLTWQDGHSDGIFTWHYLRELCSCAECRDEK</sequence>
<accession>A0A0P6X0J1</accession>
<organism evidence="4 5">
    <name type="scientific">Ornatilinea apprima</name>
    <dbReference type="NCBI Taxonomy" id="1134406"/>
    <lineage>
        <taxon>Bacteria</taxon>
        <taxon>Bacillati</taxon>
        <taxon>Chloroflexota</taxon>
        <taxon>Anaerolineae</taxon>
        <taxon>Anaerolineales</taxon>
        <taxon>Anaerolineaceae</taxon>
        <taxon>Ornatilinea</taxon>
    </lineage>
</organism>
<protein>
    <recommendedName>
        <fullName evidence="3">Gamma-butyrobetaine hydroxylase-like N-terminal domain-containing protein</fullName>
    </recommendedName>
</protein>
<reference evidence="4 5" key="1">
    <citation type="submission" date="2015-07" db="EMBL/GenBank/DDBJ databases">
        <title>Genome sequence of Ornatilinea apprima DSM 23815.</title>
        <authorList>
            <person name="Hemp J."/>
            <person name="Ward L.M."/>
            <person name="Pace L.A."/>
            <person name="Fischer W.W."/>
        </authorList>
    </citation>
    <scope>NUCLEOTIDE SEQUENCE [LARGE SCALE GENOMIC DNA]</scope>
    <source>
        <strain evidence="4 5">P3M-1</strain>
    </source>
</reference>
<dbReference type="Pfam" id="PF06155">
    <property type="entry name" value="GBBH-like_N"/>
    <property type="match status" value="1"/>
</dbReference>
<dbReference type="Gene3D" id="3.30.2020.30">
    <property type="match status" value="1"/>
</dbReference>
<evidence type="ECO:0000256" key="2">
    <source>
        <dbReference type="ARBA" id="ARBA00023004"/>
    </source>
</evidence>
<evidence type="ECO:0000259" key="3">
    <source>
        <dbReference type="Pfam" id="PF06155"/>
    </source>
</evidence>
<dbReference type="InterPro" id="IPR010376">
    <property type="entry name" value="GBBH-like_N"/>
</dbReference>
<dbReference type="InterPro" id="IPR038492">
    <property type="entry name" value="GBBH-like_N_sf"/>
</dbReference>